<dbReference type="InterPro" id="IPR016195">
    <property type="entry name" value="Pol/histidinol_Pase-like"/>
</dbReference>
<evidence type="ECO:0000313" key="3">
    <source>
        <dbReference type="Proteomes" id="UP000028542"/>
    </source>
</evidence>
<reference evidence="2 3" key="1">
    <citation type="submission" date="2014-07" db="EMBL/GenBank/DDBJ databases">
        <title>Draft genome of Clostridium sulfidigenes 113A isolated from sediments associated with methane hydrate from Krishna Godavari basin.</title>
        <authorList>
            <person name="Honkalas V.S."/>
            <person name="Dabir A.P."/>
            <person name="Arora P."/>
            <person name="Dhakephalkar P.K."/>
        </authorList>
    </citation>
    <scope>NUCLEOTIDE SEQUENCE [LARGE SCALE GENOMIC DNA]</scope>
    <source>
        <strain evidence="2 3">113A</strain>
    </source>
</reference>
<dbReference type="eggNOG" id="COG0613">
    <property type="taxonomic scope" value="Bacteria"/>
</dbReference>
<protein>
    <submittedName>
        <fullName evidence="2">Hydrolase</fullName>
    </submittedName>
</protein>
<dbReference type="CDD" id="cd07438">
    <property type="entry name" value="PHP_HisPPase_AMP"/>
    <property type="match status" value="1"/>
</dbReference>
<proteinExistence type="predicted"/>
<dbReference type="InterPro" id="IPR052018">
    <property type="entry name" value="PHP_domain"/>
</dbReference>
<dbReference type="PANTHER" id="PTHR42924">
    <property type="entry name" value="EXONUCLEASE"/>
    <property type="match status" value="1"/>
</dbReference>
<dbReference type="InterPro" id="IPR003141">
    <property type="entry name" value="Pol/His_phosphatase_N"/>
</dbReference>
<dbReference type="EMBL" id="JPMD01000024">
    <property type="protein sequence ID" value="KEZ86290.1"/>
    <property type="molecule type" value="Genomic_DNA"/>
</dbReference>
<dbReference type="Gene3D" id="1.10.150.650">
    <property type="match status" value="1"/>
</dbReference>
<comment type="caution">
    <text evidence="2">The sequence shown here is derived from an EMBL/GenBank/DDBJ whole genome shotgun (WGS) entry which is preliminary data.</text>
</comment>
<sequence length="277" mass="31533">MNIIAEFHCHTTASDGRFSPSQVVEMAKNKNVELLSITDHDTTEGISEALNKANEISLNFIPGIELSCNHNGESIHILGYFKGNDYKDETLIKFLNNLKRNRETRASSIVKNLDKYFNIKINVDDVLKIGNGVIARPHIAQAIVNAGYPFDFQHIFDKFIGNDSPAYVPNKHISIQEGIELLKKYNCIVILAHPKLIKKTPIKNILNYDFHGIEALYYQNFKRETDEFISLAKSRDMIITCGSDFHGISKDDTKHGSIGDMFLSEEDFKKFMILYKK</sequence>
<evidence type="ECO:0000313" key="2">
    <source>
        <dbReference type="EMBL" id="KEZ86290.1"/>
    </source>
</evidence>
<dbReference type="RefSeq" id="WP_035132962.1">
    <property type="nucleotide sequence ID" value="NZ_JPMD01000024.1"/>
</dbReference>
<dbReference type="GO" id="GO:0035312">
    <property type="term" value="F:5'-3' DNA exonuclease activity"/>
    <property type="evidence" value="ECO:0007669"/>
    <property type="project" value="TreeGrafter"/>
</dbReference>
<accession>A0A084JBF6</accession>
<keyword evidence="2" id="KW-0378">Hydrolase</keyword>
<dbReference type="SUPFAM" id="SSF89550">
    <property type="entry name" value="PHP domain-like"/>
    <property type="match status" value="1"/>
</dbReference>
<feature type="domain" description="Polymerase/histidinol phosphatase N-terminal" evidence="1">
    <location>
        <begin position="5"/>
        <end position="70"/>
    </location>
</feature>
<evidence type="ECO:0000259" key="1">
    <source>
        <dbReference type="SMART" id="SM00481"/>
    </source>
</evidence>
<dbReference type="SMART" id="SM00481">
    <property type="entry name" value="POLIIIAc"/>
    <property type="match status" value="1"/>
</dbReference>
<dbReference type="InterPro" id="IPR004013">
    <property type="entry name" value="PHP_dom"/>
</dbReference>
<dbReference type="PANTHER" id="PTHR42924:SF3">
    <property type="entry name" value="POLYMERASE_HISTIDINOL PHOSPHATASE N-TERMINAL DOMAIN-CONTAINING PROTEIN"/>
    <property type="match status" value="1"/>
</dbReference>
<dbReference type="GO" id="GO:0004534">
    <property type="term" value="F:5'-3' RNA exonuclease activity"/>
    <property type="evidence" value="ECO:0007669"/>
    <property type="project" value="TreeGrafter"/>
</dbReference>
<dbReference type="Proteomes" id="UP000028542">
    <property type="component" value="Unassembled WGS sequence"/>
</dbReference>
<dbReference type="STRING" id="318464.IO99_10470"/>
<keyword evidence="3" id="KW-1185">Reference proteome</keyword>
<dbReference type="Pfam" id="PF02811">
    <property type="entry name" value="PHP"/>
    <property type="match status" value="1"/>
</dbReference>
<name>A0A084JBF6_9CLOT</name>
<dbReference type="AlphaFoldDB" id="A0A084JBF6"/>
<dbReference type="Gene3D" id="3.20.20.140">
    <property type="entry name" value="Metal-dependent hydrolases"/>
    <property type="match status" value="1"/>
</dbReference>
<gene>
    <name evidence="2" type="ORF">IO99_10470</name>
</gene>
<organism evidence="2 3">
    <name type="scientific">Clostridium sulfidigenes</name>
    <dbReference type="NCBI Taxonomy" id="318464"/>
    <lineage>
        <taxon>Bacteria</taxon>
        <taxon>Bacillati</taxon>
        <taxon>Bacillota</taxon>
        <taxon>Clostridia</taxon>
        <taxon>Eubacteriales</taxon>
        <taxon>Clostridiaceae</taxon>
        <taxon>Clostridium</taxon>
    </lineage>
</organism>